<dbReference type="Gene3D" id="2.10.50.10">
    <property type="entry name" value="Tumor Necrosis Factor Receptor, subunit A, domain 2"/>
    <property type="match status" value="2"/>
</dbReference>
<gene>
    <name evidence="10" type="primary">LOC105844856</name>
</gene>
<evidence type="ECO:0000313" key="10">
    <source>
        <dbReference type="RefSeq" id="XP_065646599.1"/>
    </source>
</evidence>
<reference evidence="9" key="1">
    <citation type="submission" date="2025-05" db="UniProtKB">
        <authorList>
            <consortium name="RefSeq"/>
        </authorList>
    </citation>
    <scope>NUCLEOTIDE SEQUENCE [LARGE SCALE GENOMIC DNA]</scope>
</reference>
<evidence type="ECO:0000256" key="3">
    <source>
        <dbReference type="ARBA" id="ARBA00022737"/>
    </source>
</evidence>
<dbReference type="PROSITE" id="PS50050">
    <property type="entry name" value="TNFR_NGFR_2"/>
    <property type="match status" value="1"/>
</dbReference>
<evidence type="ECO:0000256" key="6">
    <source>
        <dbReference type="PROSITE-ProRule" id="PRU00206"/>
    </source>
</evidence>
<evidence type="ECO:0000313" key="9">
    <source>
        <dbReference type="Proteomes" id="UP001652625"/>
    </source>
</evidence>
<dbReference type="Pfam" id="PF00531">
    <property type="entry name" value="Death"/>
    <property type="match status" value="1"/>
</dbReference>
<feature type="domain" description="TNFR-Cys" evidence="8">
    <location>
        <begin position="27"/>
        <end position="67"/>
    </location>
</feature>
<keyword evidence="1" id="KW-0053">Apoptosis</keyword>
<protein>
    <submittedName>
        <fullName evidence="10">Tumor necrosis factor receptor superfamily member 10B isoform X3</fullName>
    </submittedName>
</protein>
<dbReference type="InterPro" id="IPR011029">
    <property type="entry name" value="DEATH-like_dom_sf"/>
</dbReference>
<organism evidence="9 10">
    <name type="scientific">Hydra vulgaris</name>
    <name type="common">Hydra</name>
    <name type="synonym">Hydra attenuata</name>
    <dbReference type="NCBI Taxonomy" id="6087"/>
    <lineage>
        <taxon>Eukaryota</taxon>
        <taxon>Metazoa</taxon>
        <taxon>Cnidaria</taxon>
        <taxon>Hydrozoa</taxon>
        <taxon>Hydroidolina</taxon>
        <taxon>Anthoathecata</taxon>
        <taxon>Aplanulata</taxon>
        <taxon>Hydridae</taxon>
        <taxon>Hydra</taxon>
    </lineage>
</organism>
<evidence type="ECO:0000256" key="5">
    <source>
        <dbReference type="ARBA" id="ARBA00023180"/>
    </source>
</evidence>
<keyword evidence="3" id="KW-0677">Repeat</keyword>
<evidence type="ECO:0000256" key="4">
    <source>
        <dbReference type="ARBA" id="ARBA00023157"/>
    </source>
</evidence>
<feature type="disulfide bond" evidence="6">
    <location>
        <begin position="28"/>
        <end position="43"/>
    </location>
</feature>
<keyword evidence="4 6" id="KW-1015">Disulfide bond</keyword>
<reference evidence="10" key="2">
    <citation type="submission" date="2025-08" db="UniProtKB">
        <authorList>
            <consortium name="RefSeq"/>
        </authorList>
    </citation>
    <scope>IDENTIFICATION</scope>
</reference>
<dbReference type="SUPFAM" id="SSF47986">
    <property type="entry name" value="DEATH domain"/>
    <property type="match status" value="1"/>
</dbReference>
<dbReference type="PANTHER" id="PTHR46605">
    <property type="entry name" value="TUMOR NECROSIS FACTOR RECEPTOR"/>
    <property type="match status" value="1"/>
</dbReference>
<name>A0ABM4BCD1_HYDVU</name>
<evidence type="ECO:0000259" key="8">
    <source>
        <dbReference type="PROSITE" id="PS50050"/>
    </source>
</evidence>
<feature type="repeat" description="TNFR-Cys" evidence="6">
    <location>
        <begin position="27"/>
        <end position="67"/>
    </location>
</feature>
<keyword evidence="9" id="KW-1185">Reference proteome</keyword>
<dbReference type="Proteomes" id="UP001652625">
    <property type="component" value="Chromosome 02"/>
</dbReference>
<keyword evidence="2" id="KW-0732">Signal</keyword>
<keyword evidence="7" id="KW-0472">Membrane</keyword>
<keyword evidence="5" id="KW-0325">Glycoprotein</keyword>
<dbReference type="GeneID" id="105844856"/>
<feature type="transmembrane region" description="Helical" evidence="7">
    <location>
        <begin position="114"/>
        <end position="138"/>
    </location>
</feature>
<feature type="disulfide bond" evidence="6">
    <location>
        <begin position="46"/>
        <end position="59"/>
    </location>
</feature>
<sequence length="282" mass="32302">MEPCQLCPPGKRVVQYCNTNHQTNCGECPPRTFSSTFNNDTTCIRCSDCKRKEILVSNCTSFSDTICTCPPGFRYDKQNPCMKCLEGEVLVQNICQRLPNTPNTPTIPSSKNEIIIGCSVSVLMLFIGFMLLLFYWLARRRKKKEKSLLKNPAGNKPDLIEQSKLVDINLRNNEYHSQPCPCIVYSPSQDRLLNEKISRNIPYEFLCELEKELEMPEQWQKLAAKLDFSYSSICNLNKASRPINALFDNLVAEQKKTYKDLCNALELINKRCMALKVVTFLN</sequence>
<accession>A0ABM4BCD1</accession>
<dbReference type="CDD" id="cd00185">
    <property type="entry name" value="TNFRSF"/>
    <property type="match status" value="1"/>
</dbReference>
<dbReference type="SMART" id="SM00208">
    <property type="entry name" value="TNFR"/>
    <property type="match status" value="1"/>
</dbReference>
<evidence type="ECO:0000256" key="1">
    <source>
        <dbReference type="ARBA" id="ARBA00022703"/>
    </source>
</evidence>
<dbReference type="InterPro" id="IPR001368">
    <property type="entry name" value="TNFR/NGFR_Cys_rich_reg"/>
</dbReference>
<keyword evidence="7" id="KW-1133">Transmembrane helix</keyword>
<dbReference type="SUPFAM" id="SSF57586">
    <property type="entry name" value="TNF receptor-like"/>
    <property type="match status" value="1"/>
</dbReference>
<dbReference type="Pfam" id="PF00020">
    <property type="entry name" value="TNFR_c6"/>
    <property type="match status" value="1"/>
</dbReference>
<evidence type="ECO:0000256" key="2">
    <source>
        <dbReference type="ARBA" id="ARBA00022729"/>
    </source>
</evidence>
<dbReference type="InterPro" id="IPR052302">
    <property type="entry name" value="Neurotrophin_rcpt-DD"/>
</dbReference>
<dbReference type="Gene3D" id="1.10.533.10">
    <property type="entry name" value="Death Domain, Fas"/>
    <property type="match status" value="1"/>
</dbReference>
<keyword evidence="7" id="KW-0812">Transmembrane</keyword>
<dbReference type="PROSITE" id="PS00652">
    <property type="entry name" value="TNFR_NGFR_1"/>
    <property type="match status" value="1"/>
</dbReference>
<proteinExistence type="predicted"/>
<dbReference type="RefSeq" id="XP_065646599.1">
    <property type="nucleotide sequence ID" value="XM_065790527.1"/>
</dbReference>
<keyword evidence="10" id="KW-0675">Receptor</keyword>
<dbReference type="InterPro" id="IPR000488">
    <property type="entry name" value="Death_dom"/>
</dbReference>
<evidence type="ECO:0000256" key="7">
    <source>
        <dbReference type="SAM" id="Phobius"/>
    </source>
</evidence>
<feature type="disulfide bond" evidence="6">
    <location>
        <begin position="49"/>
        <end position="67"/>
    </location>
</feature>
<dbReference type="PANTHER" id="PTHR46605:SF2">
    <property type="entry name" value="TNFR-CYS DOMAIN-CONTAINING PROTEIN"/>
    <property type="match status" value="1"/>
</dbReference>